<evidence type="ECO:0000256" key="1">
    <source>
        <dbReference type="SAM" id="MobiDB-lite"/>
    </source>
</evidence>
<keyword evidence="3" id="KW-1185">Reference proteome</keyword>
<dbReference type="EMBL" id="JASSZA010000005">
    <property type="protein sequence ID" value="KAK2109585.1"/>
    <property type="molecule type" value="Genomic_DNA"/>
</dbReference>
<accession>A0ABQ9VKA3</accession>
<comment type="caution">
    <text evidence="2">The sequence shown here is derived from an EMBL/GenBank/DDBJ whole genome shotgun (WGS) entry which is preliminary data.</text>
</comment>
<sequence length="258" mass="27682">MGQDPGTGFPATEHTSGPASLVGPERVPSLPHRYPPPDSAFAAVPPPPRAGSDSHRLVSAAPACGSWEEEVAIGEKWSRQATPPDPSNSQGSARSIRAATYASPPLVLAATSESGSLGPAAYLARARGCYSALPSHRVAARSVRDAELLSKPAPSRTRFLPRSSSWAPCRATSTERMCIHLSLRDMQMEYKDASEPAVYEALAPWPHWDSSQGERLRALGSTQIPKARVWSHGLPPCHDRLGALLTGPPHHRNYGRRP</sequence>
<name>A0ABQ9VKA3_SAGOE</name>
<dbReference type="Proteomes" id="UP001266305">
    <property type="component" value="Unassembled WGS sequence"/>
</dbReference>
<feature type="compositionally biased region" description="Pro residues" evidence="1">
    <location>
        <begin position="33"/>
        <end position="49"/>
    </location>
</feature>
<gene>
    <name evidence="2" type="ORF">P7K49_009331</name>
</gene>
<organism evidence="2 3">
    <name type="scientific">Saguinus oedipus</name>
    <name type="common">Cotton-top tamarin</name>
    <name type="synonym">Oedipomidas oedipus</name>
    <dbReference type="NCBI Taxonomy" id="9490"/>
    <lineage>
        <taxon>Eukaryota</taxon>
        <taxon>Metazoa</taxon>
        <taxon>Chordata</taxon>
        <taxon>Craniata</taxon>
        <taxon>Vertebrata</taxon>
        <taxon>Euteleostomi</taxon>
        <taxon>Mammalia</taxon>
        <taxon>Eutheria</taxon>
        <taxon>Euarchontoglires</taxon>
        <taxon>Primates</taxon>
        <taxon>Haplorrhini</taxon>
        <taxon>Platyrrhini</taxon>
        <taxon>Cebidae</taxon>
        <taxon>Callitrichinae</taxon>
        <taxon>Saguinus</taxon>
    </lineage>
</organism>
<protein>
    <submittedName>
        <fullName evidence="2">Uncharacterized protein</fullName>
    </submittedName>
</protein>
<proteinExistence type="predicted"/>
<feature type="region of interest" description="Disordered" evidence="1">
    <location>
        <begin position="1"/>
        <end position="94"/>
    </location>
</feature>
<reference evidence="2 3" key="1">
    <citation type="submission" date="2023-05" db="EMBL/GenBank/DDBJ databases">
        <title>B98-5 Cell Line De Novo Hybrid Assembly: An Optical Mapping Approach.</title>
        <authorList>
            <person name="Kananen K."/>
            <person name="Auerbach J.A."/>
            <person name="Kautto E."/>
            <person name="Blachly J.S."/>
        </authorList>
    </citation>
    <scope>NUCLEOTIDE SEQUENCE [LARGE SCALE GENOMIC DNA]</scope>
    <source>
        <strain evidence="2">B95-8</strain>
        <tissue evidence="2">Cell line</tissue>
    </source>
</reference>
<evidence type="ECO:0000313" key="2">
    <source>
        <dbReference type="EMBL" id="KAK2109585.1"/>
    </source>
</evidence>
<evidence type="ECO:0000313" key="3">
    <source>
        <dbReference type="Proteomes" id="UP001266305"/>
    </source>
</evidence>